<evidence type="ECO:0000256" key="1">
    <source>
        <dbReference type="SAM" id="Coils"/>
    </source>
</evidence>
<proteinExistence type="predicted"/>
<dbReference type="GO" id="GO:0042147">
    <property type="term" value="P:retrograde transport, endosome to Golgi"/>
    <property type="evidence" value="ECO:0007669"/>
    <property type="project" value="TreeGrafter"/>
</dbReference>
<dbReference type="PROSITE" id="PS50017">
    <property type="entry name" value="DEATH_DOMAIN"/>
    <property type="match status" value="1"/>
</dbReference>
<dbReference type="EMBL" id="CP119902">
    <property type="protein sequence ID" value="WFD22983.1"/>
    <property type="molecule type" value="Genomic_DNA"/>
</dbReference>
<organism evidence="3 4">
    <name type="scientific">Malassezia equina</name>
    <dbReference type="NCBI Taxonomy" id="1381935"/>
    <lineage>
        <taxon>Eukaryota</taxon>
        <taxon>Fungi</taxon>
        <taxon>Dikarya</taxon>
        <taxon>Basidiomycota</taxon>
        <taxon>Ustilaginomycotina</taxon>
        <taxon>Malasseziomycetes</taxon>
        <taxon>Malasseziales</taxon>
        <taxon>Malasseziaceae</taxon>
        <taxon>Malassezia</taxon>
    </lineage>
</organism>
<sequence length="601" mass="66192">MRDGAVALAATLADATQASGLSITELCEKNIREEDHAYDAAVQARLPVWEALAAQGRTSRQDLATMRTALEQFHAQLQRASEHIEQLQQRSNTLAKQLDERETEAAALAEWLATVAVPPPVVRLVSETAVRADIPAWVHAVRCVDEQQRVMAAYEAALPTPPRASARAEVAAVAEQCRTLMVQKIYTHLQALWEPIRTSVSTALPILQFSVVLPHNEPLYHFLATHAPRVAAEVQLSYINAVRLYYEVAFRRYVRELKRILHRWTEPATHVAQAARQPTAVYARERQKYAQPTTDEAAVLAYQSEDAAFVTCPEHLFHTLALVFLDTACCEYAFLARFFAGVGMQESRVPGTPMMPPSSMLGLTAAQSRTQGATVTRETWRQAMEPPMALWAEFRQAVLALPNLPVLALLTMANLTQGLMRVADARHCLMPELESALMQHVLEAWPLIAKALNAEVEALQALTIHAPSATGAPSASATFLERWVSSSTDLSRGNASDALMQVLTAYAQLFAGVIELATPEHQVMLEAGLGRMHTELARLVREYAAHEYGRHPDRLHPAELCDVVPRALAVRPPTEAARDAHAAEVAKWATLAQSLRDQATA</sequence>
<dbReference type="GO" id="GO:0032456">
    <property type="term" value="P:endocytic recycling"/>
    <property type="evidence" value="ECO:0007669"/>
    <property type="project" value="TreeGrafter"/>
</dbReference>
<evidence type="ECO:0000313" key="3">
    <source>
        <dbReference type="EMBL" id="WFD22983.1"/>
    </source>
</evidence>
<gene>
    <name evidence="3" type="primary">VPS52</name>
    <name evidence="3" type="ORF">MEQU1_001667</name>
</gene>
<dbReference type="GO" id="GO:0005829">
    <property type="term" value="C:cytosol"/>
    <property type="evidence" value="ECO:0007669"/>
    <property type="project" value="GOC"/>
</dbReference>
<dbReference type="AlphaFoldDB" id="A0AAF0EEK5"/>
<dbReference type="PANTHER" id="PTHR14190:SF7">
    <property type="entry name" value="VACUOLAR PROTEIN SORTING-ASSOCIATED PROTEIN 52 HOMOLOG"/>
    <property type="match status" value="1"/>
</dbReference>
<dbReference type="GO" id="GO:0000938">
    <property type="term" value="C:GARP complex"/>
    <property type="evidence" value="ECO:0007669"/>
    <property type="project" value="TreeGrafter"/>
</dbReference>
<keyword evidence="1" id="KW-0175">Coiled coil</keyword>
<name>A0AAF0EEK5_9BASI</name>
<dbReference type="GO" id="GO:0019905">
    <property type="term" value="F:syntaxin binding"/>
    <property type="evidence" value="ECO:0007669"/>
    <property type="project" value="TreeGrafter"/>
</dbReference>
<dbReference type="InterPro" id="IPR000488">
    <property type="entry name" value="Death_dom"/>
</dbReference>
<evidence type="ECO:0000313" key="4">
    <source>
        <dbReference type="Proteomes" id="UP001214415"/>
    </source>
</evidence>
<dbReference type="GO" id="GO:0007165">
    <property type="term" value="P:signal transduction"/>
    <property type="evidence" value="ECO:0007669"/>
    <property type="project" value="InterPro"/>
</dbReference>
<keyword evidence="4" id="KW-1185">Reference proteome</keyword>
<protein>
    <submittedName>
        <fullName evidence="3">Vacuolar protein sorting-associated protein 52</fullName>
    </submittedName>
</protein>
<dbReference type="PANTHER" id="PTHR14190">
    <property type="entry name" value="SUPPRESSOR OF ACTIN MUTATIONS 2/VACUOLAR PROTEIN SORTING 52"/>
    <property type="match status" value="1"/>
</dbReference>
<evidence type="ECO:0000259" key="2">
    <source>
        <dbReference type="PROSITE" id="PS50017"/>
    </source>
</evidence>
<feature type="coiled-coil region" evidence="1">
    <location>
        <begin position="70"/>
        <end position="104"/>
    </location>
</feature>
<dbReference type="Pfam" id="PF04129">
    <property type="entry name" value="Vps52_CC"/>
    <property type="match status" value="1"/>
</dbReference>
<dbReference type="Proteomes" id="UP001214415">
    <property type="component" value="Chromosome 3"/>
</dbReference>
<reference evidence="3" key="1">
    <citation type="submission" date="2023-03" db="EMBL/GenBank/DDBJ databases">
        <title>Mating type loci evolution in Malassezia.</title>
        <authorList>
            <person name="Coelho M.A."/>
        </authorList>
    </citation>
    <scope>NUCLEOTIDE SEQUENCE</scope>
    <source>
        <strain evidence="3">CBS 12830</strain>
    </source>
</reference>
<accession>A0AAF0EEK5</accession>
<feature type="domain" description="Death" evidence="2">
    <location>
        <begin position="445"/>
        <end position="503"/>
    </location>
</feature>
<dbReference type="InterPro" id="IPR007258">
    <property type="entry name" value="Vps52"/>
</dbReference>
<dbReference type="InterPro" id="IPR048319">
    <property type="entry name" value="Vps52_CC"/>
</dbReference>
<dbReference type="GO" id="GO:0006896">
    <property type="term" value="P:Golgi to vacuole transport"/>
    <property type="evidence" value="ECO:0007669"/>
    <property type="project" value="TreeGrafter"/>
</dbReference>